<feature type="compositionally biased region" description="Pro residues" evidence="1">
    <location>
        <begin position="537"/>
        <end position="546"/>
    </location>
</feature>
<feature type="region of interest" description="Disordered" evidence="1">
    <location>
        <begin position="233"/>
        <end position="269"/>
    </location>
</feature>
<name>A0AAV5UTU4_9BILA</name>
<feature type="compositionally biased region" description="Basic and acidic residues" evidence="1">
    <location>
        <begin position="111"/>
        <end position="125"/>
    </location>
</feature>
<evidence type="ECO:0000259" key="2">
    <source>
        <dbReference type="PROSITE" id="PS50181"/>
    </source>
</evidence>
<feature type="region of interest" description="Disordered" evidence="1">
    <location>
        <begin position="534"/>
        <end position="591"/>
    </location>
</feature>
<gene>
    <name evidence="3" type="ORF">PFISCL1PPCAC_1952</name>
</gene>
<sequence length="608" mass="69278">MWMVPPSRVRSSHPKSPSSSSSSTTWSASVVSVVGSPLNLDNLPQRAIIDVLKRCDPVSISRVSRVCSSLRSAVVSEMDRPNPLIEPSYAFGRIFIPDRRRVILEKLDMDSSDRERGRRERKECENVLSVSPPSARQNGRENSERSLSYCTVRSLSSEHSIKDFLDTVYEKTVPTMRERLTPRKANFEADQMAPTSEPSWAYKFDLAKWMEDYDITEVCLQNFANFLEREGGQMADAPSTSGEYSSFNPTPPWTSHNSPEGQGNVNTMMPMGAGQSKYHSLHSTRSEVKGTVYDTMNEEHMADNKVVSSGRFERLASKLAAVNPLHLVFRDHSLYGRRPVHLVFWFISLLRPNLRRITLDSLQSRDRIRVEGALPLNNIEQLNIKQARENPALVVNEEILLSWLRLPAAERAKIRVRFQNCRRLSPKGLCRFIREWQMYPEVAEFDSIIVDDDSMHPWELVEEAEKDIMSYDKQDHYLRPRQTDLPAYVTSKYEMCTVEQAESLKRTMEFRHSKGRRAIKYYYEDGLLILSITTPSSPRPRSPPSPSSSNHLLIGCSSHRSSIPSRPGSLPRENSTTTTSSPLFHSYHPPPATPSMFGRILQILRSNA</sequence>
<dbReference type="EMBL" id="BTSY01000001">
    <property type="protein sequence ID" value="GMT10655.1"/>
    <property type="molecule type" value="Genomic_DNA"/>
</dbReference>
<dbReference type="CDD" id="cd09917">
    <property type="entry name" value="F-box_SF"/>
    <property type="match status" value="1"/>
</dbReference>
<keyword evidence="4" id="KW-1185">Reference proteome</keyword>
<dbReference type="InterPro" id="IPR036047">
    <property type="entry name" value="F-box-like_dom_sf"/>
</dbReference>
<dbReference type="Pfam" id="PF00646">
    <property type="entry name" value="F-box"/>
    <property type="match status" value="1"/>
</dbReference>
<dbReference type="Proteomes" id="UP001432322">
    <property type="component" value="Unassembled WGS sequence"/>
</dbReference>
<accession>A0AAV5UTU4</accession>
<dbReference type="InterPro" id="IPR001810">
    <property type="entry name" value="F-box_dom"/>
</dbReference>
<reference evidence="3" key="1">
    <citation type="submission" date="2023-10" db="EMBL/GenBank/DDBJ databases">
        <title>Genome assembly of Pristionchus species.</title>
        <authorList>
            <person name="Yoshida K."/>
            <person name="Sommer R.J."/>
        </authorList>
    </citation>
    <scope>NUCLEOTIDE SEQUENCE</scope>
    <source>
        <strain evidence="3">RS5133</strain>
    </source>
</reference>
<organism evidence="3 4">
    <name type="scientific">Pristionchus fissidentatus</name>
    <dbReference type="NCBI Taxonomy" id="1538716"/>
    <lineage>
        <taxon>Eukaryota</taxon>
        <taxon>Metazoa</taxon>
        <taxon>Ecdysozoa</taxon>
        <taxon>Nematoda</taxon>
        <taxon>Chromadorea</taxon>
        <taxon>Rhabditida</taxon>
        <taxon>Rhabditina</taxon>
        <taxon>Diplogasteromorpha</taxon>
        <taxon>Diplogasteroidea</taxon>
        <taxon>Neodiplogasteridae</taxon>
        <taxon>Pristionchus</taxon>
    </lineage>
</organism>
<feature type="compositionally biased region" description="Polar residues" evidence="1">
    <location>
        <begin position="572"/>
        <end position="583"/>
    </location>
</feature>
<comment type="caution">
    <text evidence="3">The sequence shown here is derived from an EMBL/GenBank/DDBJ whole genome shotgun (WGS) entry which is preliminary data.</text>
</comment>
<evidence type="ECO:0000313" key="3">
    <source>
        <dbReference type="EMBL" id="GMT10655.1"/>
    </source>
</evidence>
<feature type="region of interest" description="Disordered" evidence="1">
    <location>
        <begin position="1"/>
        <end position="26"/>
    </location>
</feature>
<feature type="compositionally biased region" description="Polar residues" evidence="1">
    <location>
        <begin position="128"/>
        <end position="137"/>
    </location>
</feature>
<dbReference type="AlphaFoldDB" id="A0AAV5UTU4"/>
<dbReference type="PROSITE" id="PS50181">
    <property type="entry name" value="FBOX"/>
    <property type="match status" value="1"/>
</dbReference>
<proteinExistence type="predicted"/>
<feature type="domain" description="F-box" evidence="2">
    <location>
        <begin position="37"/>
        <end position="94"/>
    </location>
</feature>
<evidence type="ECO:0000313" key="4">
    <source>
        <dbReference type="Proteomes" id="UP001432322"/>
    </source>
</evidence>
<feature type="compositionally biased region" description="Polar residues" evidence="1">
    <location>
        <begin position="238"/>
        <end position="267"/>
    </location>
</feature>
<dbReference type="SUPFAM" id="SSF81383">
    <property type="entry name" value="F-box domain"/>
    <property type="match status" value="1"/>
</dbReference>
<protein>
    <recommendedName>
        <fullName evidence="2">F-box domain-containing protein</fullName>
    </recommendedName>
</protein>
<evidence type="ECO:0000256" key="1">
    <source>
        <dbReference type="SAM" id="MobiDB-lite"/>
    </source>
</evidence>
<feature type="region of interest" description="Disordered" evidence="1">
    <location>
        <begin position="111"/>
        <end position="143"/>
    </location>
</feature>